<feature type="region of interest" description="Disordered" evidence="1">
    <location>
        <begin position="50"/>
        <end position="142"/>
    </location>
</feature>
<evidence type="ECO:0000313" key="3">
    <source>
        <dbReference type="Proteomes" id="UP000000305"/>
    </source>
</evidence>
<evidence type="ECO:0000256" key="1">
    <source>
        <dbReference type="SAM" id="MobiDB-lite"/>
    </source>
</evidence>
<dbReference type="HOGENOM" id="CLU_1556822_0_0_1"/>
<proteinExistence type="predicted"/>
<protein>
    <submittedName>
        <fullName evidence="2">Uncharacterized protein</fullName>
    </submittedName>
</protein>
<dbReference type="Proteomes" id="UP000000305">
    <property type="component" value="Unassembled WGS sequence"/>
</dbReference>
<organism evidence="2 3">
    <name type="scientific">Daphnia pulex</name>
    <name type="common">Water flea</name>
    <dbReference type="NCBI Taxonomy" id="6669"/>
    <lineage>
        <taxon>Eukaryota</taxon>
        <taxon>Metazoa</taxon>
        <taxon>Ecdysozoa</taxon>
        <taxon>Arthropoda</taxon>
        <taxon>Crustacea</taxon>
        <taxon>Branchiopoda</taxon>
        <taxon>Diplostraca</taxon>
        <taxon>Cladocera</taxon>
        <taxon>Anomopoda</taxon>
        <taxon>Daphniidae</taxon>
        <taxon>Daphnia</taxon>
    </lineage>
</organism>
<dbReference type="AlphaFoldDB" id="E9I764"/>
<evidence type="ECO:0000313" key="2">
    <source>
        <dbReference type="EMBL" id="EFX60167.1"/>
    </source>
</evidence>
<name>E9I764_DAPPU</name>
<reference evidence="2 3" key="1">
    <citation type="journal article" date="2011" name="Science">
        <title>The ecoresponsive genome of Daphnia pulex.</title>
        <authorList>
            <person name="Colbourne J.K."/>
            <person name="Pfrender M.E."/>
            <person name="Gilbert D."/>
            <person name="Thomas W.K."/>
            <person name="Tucker A."/>
            <person name="Oakley T.H."/>
            <person name="Tokishita S."/>
            <person name="Aerts A."/>
            <person name="Arnold G.J."/>
            <person name="Basu M.K."/>
            <person name="Bauer D.J."/>
            <person name="Caceres C.E."/>
            <person name="Carmel L."/>
            <person name="Casola C."/>
            <person name="Choi J.H."/>
            <person name="Detter J.C."/>
            <person name="Dong Q."/>
            <person name="Dusheyko S."/>
            <person name="Eads B.D."/>
            <person name="Frohlich T."/>
            <person name="Geiler-Samerotte K.A."/>
            <person name="Gerlach D."/>
            <person name="Hatcher P."/>
            <person name="Jogdeo S."/>
            <person name="Krijgsveld J."/>
            <person name="Kriventseva E.V."/>
            <person name="Kultz D."/>
            <person name="Laforsch C."/>
            <person name="Lindquist E."/>
            <person name="Lopez J."/>
            <person name="Manak J.R."/>
            <person name="Muller J."/>
            <person name="Pangilinan J."/>
            <person name="Patwardhan R.P."/>
            <person name="Pitluck S."/>
            <person name="Pritham E.J."/>
            <person name="Rechtsteiner A."/>
            <person name="Rho M."/>
            <person name="Rogozin I.B."/>
            <person name="Sakarya O."/>
            <person name="Salamov A."/>
            <person name="Schaack S."/>
            <person name="Shapiro H."/>
            <person name="Shiga Y."/>
            <person name="Skalitzky C."/>
            <person name="Smith Z."/>
            <person name="Souvorov A."/>
            <person name="Sung W."/>
            <person name="Tang Z."/>
            <person name="Tsuchiya D."/>
            <person name="Tu H."/>
            <person name="Vos H."/>
            <person name="Wang M."/>
            <person name="Wolf Y.I."/>
            <person name="Yamagata H."/>
            <person name="Yamada T."/>
            <person name="Ye Y."/>
            <person name="Shaw J.R."/>
            <person name="Andrews J."/>
            <person name="Crease T.J."/>
            <person name="Tang H."/>
            <person name="Lucas S.M."/>
            <person name="Robertson H.M."/>
            <person name="Bork P."/>
            <person name="Koonin E.V."/>
            <person name="Zdobnov E.M."/>
            <person name="Grigoriev I.V."/>
            <person name="Lynch M."/>
            <person name="Boore J.L."/>
        </authorList>
    </citation>
    <scope>NUCLEOTIDE SEQUENCE [LARGE SCALE GENOMIC DNA]</scope>
</reference>
<dbReference type="KEGG" id="dpx:DAPPUDRAFT_279027"/>
<accession>E9I764</accession>
<sequence length="172" mass="19495">MNAAGWNEDQIRQAHGLYEQLTGQRLSLHLERHRQWALLLAQGHTLDDLRRSSPTCNGRSAPPAATSAHSNSRTSFNWTASRKTSPSVASASIHPPKPTHPPDRPHPSHPSPKSRSNPPDNRHWKNFNASAPRWTDPQKSHHSHNIVRFNTSKIPIYQDNHFPIWADAEHHL</sequence>
<gene>
    <name evidence="2" type="ORF">DAPPUDRAFT_279027</name>
</gene>
<feature type="compositionally biased region" description="Polar residues" evidence="1">
    <location>
        <begin position="67"/>
        <end position="90"/>
    </location>
</feature>
<dbReference type="InParanoid" id="E9I764"/>
<keyword evidence="3" id="KW-1185">Reference proteome</keyword>
<dbReference type="EMBL" id="GL736985">
    <property type="protein sequence ID" value="EFX60167.1"/>
    <property type="molecule type" value="Genomic_DNA"/>
</dbReference>